<dbReference type="Proteomes" id="UP000308730">
    <property type="component" value="Unassembled WGS sequence"/>
</dbReference>
<evidence type="ECO:0000256" key="1">
    <source>
        <dbReference type="SAM" id="MobiDB-lite"/>
    </source>
</evidence>
<dbReference type="EMBL" id="SGPM01000381">
    <property type="protein sequence ID" value="THH23198.1"/>
    <property type="molecule type" value="Genomic_DNA"/>
</dbReference>
<name>A0A4S4ME83_9APHY</name>
<comment type="caution">
    <text evidence="2">The sequence shown here is derived from an EMBL/GenBank/DDBJ whole genome shotgun (WGS) entry which is preliminary data.</text>
</comment>
<organism evidence="2 3">
    <name type="scientific">Antrodiella citrinella</name>
    <dbReference type="NCBI Taxonomy" id="2447956"/>
    <lineage>
        <taxon>Eukaryota</taxon>
        <taxon>Fungi</taxon>
        <taxon>Dikarya</taxon>
        <taxon>Basidiomycota</taxon>
        <taxon>Agaricomycotina</taxon>
        <taxon>Agaricomycetes</taxon>
        <taxon>Polyporales</taxon>
        <taxon>Steccherinaceae</taxon>
        <taxon>Antrodiella</taxon>
    </lineage>
</organism>
<feature type="compositionally biased region" description="Low complexity" evidence="1">
    <location>
        <begin position="17"/>
        <end position="29"/>
    </location>
</feature>
<dbReference type="OrthoDB" id="2803067at2759"/>
<evidence type="ECO:0000313" key="2">
    <source>
        <dbReference type="EMBL" id="THH23198.1"/>
    </source>
</evidence>
<reference evidence="2 3" key="1">
    <citation type="submission" date="2019-02" db="EMBL/GenBank/DDBJ databases">
        <title>Genome sequencing of the rare red list fungi Antrodiella citrinella (Flaviporus citrinellus).</title>
        <authorList>
            <person name="Buettner E."/>
            <person name="Kellner H."/>
        </authorList>
    </citation>
    <scope>NUCLEOTIDE SEQUENCE [LARGE SCALE GENOMIC DNA]</scope>
    <source>
        <strain evidence="2 3">DSM 108506</strain>
    </source>
</reference>
<gene>
    <name evidence="2" type="ORF">EUX98_g7984</name>
</gene>
<sequence length="386" mass="43452">MSIADHWICRMAPLKATSSGAGVSSSASTRSKRTSSKPAKLPAEVEVFDGDWEVFEARRPALAKAKPVRDCADALRFTKHPTRSGYYISTPNVEFIPQLPTKTAKVQYYEDGMLGALEFFKWPQEQDDKCPFAVAAPGNELLLSFPAQSFPVVDSGSVLPQFADVDAPWFHIRGRNFETSAVFPTGHYGRLHEDVLNRLEAAVLEIIGMVEKSVVEAAVRLQELAVVERDHELDVERERRGVQERHTACEKLQTRMQQSWMKLYAGNLTPFETMLVFCEVQRMLLALRGWVIYTDILWPRLMTPHADFRFSPLPLRGVFSEDSEFVKEMYRIGVPVWYIRPTITFWKGTAIIQSTPFIPARAAFSTTTVMRLGQFNLNAPASASGG</sequence>
<accession>A0A4S4ME83</accession>
<feature type="non-terminal residue" evidence="2">
    <location>
        <position position="386"/>
    </location>
</feature>
<keyword evidence="3" id="KW-1185">Reference proteome</keyword>
<evidence type="ECO:0000313" key="3">
    <source>
        <dbReference type="Proteomes" id="UP000308730"/>
    </source>
</evidence>
<feature type="region of interest" description="Disordered" evidence="1">
    <location>
        <begin position="17"/>
        <end position="40"/>
    </location>
</feature>
<protein>
    <submittedName>
        <fullName evidence="2">Uncharacterized protein</fullName>
    </submittedName>
</protein>
<dbReference type="AlphaFoldDB" id="A0A4S4ME83"/>
<proteinExistence type="predicted"/>